<dbReference type="HAMAP" id="MF_01328_B">
    <property type="entry name" value="Ribosomal_uL4_B"/>
    <property type="match status" value="1"/>
</dbReference>
<name>A0A235BNW0_UNCW3</name>
<feature type="region of interest" description="Disordered" evidence="6">
    <location>
        <begin position="46"/>
        <end position="83"/>
    </location>
</feature>
<dbReference type="PANTHER" id="PTHR10746">
    <property type="entry name" value="50S RIBOSOMAL PROTEIN L4"/>
    <property type="match status" value="1"/>
</dbReference>
<keyword evidence="5" id="KW-0694">RNA-binding</keyword>
<evidence type="ECO:0000256" key="2">
    <source>
        <dbReference type="ARBA" id="ARBA00022980"/>
    </source>
</evidence>
<dbReference type="GO" id="GO:1990904">
    <property type="term" value="C:ribonucleoprotein complex"/>
    <property type="evidence" value="ECO:0007669"/>
    <property type="project" value="UniProtKB-KW"/>
</dbReference>
<dbReference type="PANTHER" id="PTHR10746:SF6">
    <property type="entry name" value="LARGE RIBOSOMAL SUBUNIT PROTEIN UL4M"/>
    <property type="match status" value="1"/>
</dbReference>
<evidence type="ECO:0000256" key="6">
    <source>
        <dbReference type="SAM" id="MobiDB-lite"/>
    </source>
</evidence>
<comment type="function">
    <text evidence="5">One of the primary rRNA binding proteins, this protein initially binds near the 5'-end of the 23S rRNA. It is important during the early stages of 50S assembly. It makes multiple contacts with different domains of the 23S rRNA in the assembled 50S subunit and ribosome.</text>
</comment>
<evidence type="ECO:0000256" key="1">
    <source>
        <dbReference type="ARBA" id="ARBA00010528"/>
    </source>
</evidence>
<evidence type="ECO:0000256" key="5">
    <source>
        <dbReference type="HAMAP-Rule" id="MF_01328"/>
    </source>
</evidence>
<reference evidence="7 8" key="1">
    <citation type="submission" date="2017-07" db="EMBL/GenBank/DDBJ databases">
        <title>Recovery of genomes from metagenomes via a dereplication, aggregation, and scoring strategy.</title>
        <authorList>
            <person name="Sieber C.M."/>
            <person name="Probst A.J."/>
            <person name="Sharrar A."/>
            <person name="Thomas B.C."/>
            <person name="Hess M."/>
            <person name="Tringe S.G."/>
            <person name="Banfield J.F."/>
        </authorList>
    </citation>
    <scope>NUCLEOTIDE SEQUENCE [LARGE SCALE GENOMIC DNA]</scope>
    <source>
        <strain evidence="7">JGI_Cruoil_03_44_89</strain>
    </source>
</reference>
<dbReference type="NCBIfam" id="TIGR03953">
    <property type="entry name" value="rplD_bact"/>
    <property type="match status" value="1"/>
</dbReference>
<dbReference type="Gene3D" id="3.40.1370.10">
    <property type="match status" value="1"/>
</dbReference>
<gene>
    <name evidence="5" type="primary">rplD</name>
    <name evidence="7" type="ORF">CH333_08780</name>
</gene>
<dbReference type="EMBL" id="NOZQ01000200">
    <property type="protein sequence ID" value="OYD14190.1"/>
    <property type="molecule type" value="Genomic_DNA"/>
</dbReference>
<dbReference type="InterPro" id="IPR002136">
    <property type="entry name" value="Ribosomal_uL4"/>
</dbReference>
<evidence type="ECO:0000256" key="3">
    <source>
        <dbReference type="ARBA" id="ARBA00023274"/>
    </source>
</evidence>
<dbReference type="Proteomes" id="UP000215215">
    <property type="component" value="Unassembled WGS sequence"/>
</dbReference>
<keyword evidence="5" id="KW-0699">rRNA-binding</keyword>
<comment type="subunit">
    <text evidence="5">Part of the 50S ribosomal subunit.</text>
</comment>
<organism evidence="7 8">
    <name type="scientific">candidate division WOR-3 bacterium JGI_Cruoil_03_44_89</name>
    <dbReference type="NCBI Taxonomy" id="1973748"/>
    <lineage>
        <taxon>Bacteria</taxon>
        <taxon>Bacteria division WOR-3</taxon>
    </lineage>
</organism>
<keyword evidence="3 5" id="KW-0687">Ribonucleoprotein</keyword>
<evidence type="ECO:0000313" key="8">
    <source>
        <dbReference type="Proteomes" id="UP000215215"/>
    </source>
</evidence>
<keyword evidence="2 5" id="KW-0689">Ribosomal protein</keyword>
<evidence type="ECO:0000313" key="7">
    <source>
        <dbReference type="EMBL" id="OYD14190.1"/>
    </source>
</evidence>
<proteinExistence type="inferred from homology"/>
<comment type="similarity">
    <text evidence="1 5">Belongs to the universal ribosomal protein uL4 family.</text>
</comment>
<comment type="caution">
    <text evidence="7">The sequence shown here is derived from an EMBL/GenBank/DDBJ whole genome shotgun (WGS) entry which is preliminary data.</text>
</comment>
<dbReference type="SUPFAM" id="SSF52166">
    <property type="entry name" value="Ribosomal protein L4"/>
    <property type="match status" value="1"/>
</dbReference>
<sequence>MEVAVYSKDGSIVGKRELSPSIFEQKVNESLISEVIRAYMANARRGTASTKKRGEVRGGGRKPWRQKHTGRARAGSTRSPIWKGGGVTFGPKPRDYGINISKKKKRLALLSSLSLKAKESKVLIIDEIAIEHPKTKAFHDMLKNFGFKESAKLLFSLEKIDGSVYKSGRNIPGVSFTTGSDLNALAVLSSGTIVFSSKGLDSLEKRLG</sequence>
<comment type="function">
    <text evidence="5">Forms part of the polypeptide exit tunnel.</text>
</comment>
<dbReference type="InterPro" id="IPR023574">
    <property type="entry name" value="Ribosomal_uL4_dom_sf"/>
</dbReference>
<protein>
    <recommendedName>
        <fullName evidence="4 5">Large ribosomal subunit protein uL4</fullName>
    </recommendedName>
</protein>
<feature type="compositionally biased region" description="Basic residues" evidence="6">
    <location>
        <begin position="59"/>
        <end position="71"/>
    </location>
</feature>
<evidence type="ECO:0000256" key="4">
    <source>
        <dbReference type="ARBA" id="ARBA00035244"/>
    </source>
</evidence>
<dbReference type="GO" id="GO:0005840">
    <property type="term" value="C:ribosome"/>
    <property type="evidence" value="ECO:0007669"/>
    <property type="project" value="UniProtKB-KW"/>
</dbReference>
<dbReference type="GO" id="GO:0003735">
    <property type="term" value="F:structural constituent of ribosome"/>
    <property type="evidence" value="ECO:0007669"/>
    <property type="project" value="InterPro"/>
</dbReference>
<dbReference type="AlphaFoldDB" id="A0A235BNW0"/>
<accession>A0A235BNW0</accession>
<dbReference type="InterPro" id="IPR013005">
    <property type="entry name" value="Ribosomal_uL4-like"/>
</dbReference>
<dbReference type="GO" id="GO:0006412">
    <property type="term" value="P:translation"/>
    <property type="evidence" value="ECO:0007669"/>
    <property type="project" value="UniProtKB-UniRule"/>
</dbReference>
<dbReference type="GO" id="GO:0019843">
    <property type="term" value="F:rRNA binding"/>
    <property type="evidence" value="ECO:0007669"/>
    <property type="project" value="UniProtKB-UniRule"/>
</dbReference>
<dbReference type="Pfam" id="PF00573">
    <property type="entry name" value="Ribosomal_L4"/>
    <property type="match status" value="1"/>
</dbReference>